<proteinExistence type="predicted"/>
<protein>
    <submittedName>
        <fullName evidence="7">Helicase</fullName>
    </submittedName>
</protein>
<dbReference type="STRING" id="1385520.N802_12750"/>
<dbReference type="SUPFAM" id="SSF52540">
    <property type="entry name" value="P-loop containing nucleoside triphosphate hydrolases"/>
    <property type="match status" value="1"/>
</dbReference>
<dbReference type="EMBL" id="AVPJ01000002">
    <property type="protein sequence ID" value="KGN34233.1"/>
    <property type="molecule type" value="Genomic_DNA"/>
</dbReference>
<evidence type="ECO:0000256" key="1">
    <source>
        <dbReference type="ARBA" id="ARBA00022741"/>
    </source>
</evidence>
<keyword evidence="4 5" id="KW-0067">ATP-binding</keyword>
<evidence type="ECO:0000256" key="4">
    <source>
        <dbReference type="ARBA" id="ARBA00022840"/>
    </source>
</evidence>
<evidence type="ECO:0000313" key="8">
    <source>
        <dbReference type="Proteomes" id="UP000030002"/>
    </source>
</evidence>
<dbReference type="AlphaFoldDB" id="A0A0A0JAR0"/>
<dbReference type="GO" id="GO:0005524">
    <property type="term" value="F:ATP binding"/>
    <property type="evidence" value="ECO:0007669"/>
    <property type="project" value="UniProtKB-UniRule"/>
</dbReference>
<dbReference type="RefSeq" id="WP_035912395.1">
    <property type="nucleotide sequence ID" value="NZ_AVPJ01000002.1"/>
</dbReference>
<dbReference type="eggNOG" id="COG3973">
    <property type="taxonomic scope" value="Bacteria"/>
</dbReference>
<feature type="binding site" evidence="5">
    <location>
        <begin position="225"/>
        <end position="232"/>
    </location>
    <ligand>
        <name>ATP</name>
        <dbReference type="ChEBI" id="CHEBI:30616"/>
    </ligand>
</feature>
<keyword evidence="8" id="KW-1185">Reference proteome</keyword>
<dbReference type="GO" id="GO:0003677">
    <property type="term" value="F:DNA binding"/>
    <property type="evidence" value="ECO:0007669"/>
    <property type="project" value="InterPro"/>
</dbReference>
<evidence type="ECO:0000256" key="2">
    <source>
        <dbReference type="ARBA" id="ARBA00022801"/>
    </source>
</evidence>
<dbReference type="PANTHER" id="PTHR11070:SF45">
    <property type="entry name" value="DNA 3'-5' HELICASE"/>
    <property type="match status" value="1"/>
</dbReference>
<accession>A0A0A0JAR0</accession>
<dbReference type="Proteomes" id="UP000030002">
    <property type="component" value="Unassembled WGS sequence"/>
</dbReference>
<keyword evidence="1 5" id="KW-0547">Nucleotide-binding</keyword>
<evidence type="ECO:0000259" key="6">
    <source>
        <dbReference type="PROSITE" id="PS51198"/>
    </source>
</evidence>
<dbReference type="InterPro" id="IPR027417">
    <property type="entry name" value="P-loop_NTPase"/>
</dbReference>
<dbReference type="GO" id="GO:0016787">
    <property type="term" value="F:hydrolase activity"/>
    <property type="evidence" value="ECO:0007669"/>
    <property type="project" value="UniProtKB-UniRule"/>
</dbReference>
<dbReference type="Gene3D" id="3.40.50.300">
    <property type="entry name" value="P-loop containing nucleotide triphosphate hydrolases"/>
    <property type="match status" value="3"/>
</dbReference>
<evidence type="ECO:0000256" key="5">
    <source>
        <dbReference type="PROSITE-ProRule" id="PRU00560"/>
    </source>
</evidence>
<dbReference type="PROSITE" id="PS51198">
    <property type="entry name" value="UVRD_HELICASE_ATP_BIND"/>
    <property type="match status" value="1"/>
</dbReference>
<evidence type="ECO:0000313" key="7">
    <source>
        <dbReference type="EMBL" id="KGN34233.1"/>
    </source>
</evidence>
<gene>
    <name evidence="7" type="ORF">N802_12750</name>
</gene>
<keyword evidence="3 5" id="KW-0347">Helicase</keyword>
<dbReference type="GO" id="GO:0005829">
    <property type="term" value="C:cytosol"/>
    <property type="evidence" value="ECO:0007669"/>
    <property type="project" value="TreeGrafter"/>
</dbReference>
<dbReference type="PANTHER" id="PTHR11070">
    <property type="entry name" value="UVRD / RECB / PCRA DNA HELICASE FAMILY MEMBER"/>
    <property type="match status" value="1"/>
</dbReference>
<sequence length="739" mass="80764">MTTTRSGATDTTADVAREIAFEQAHVDRVYAELEKASSRVADVEAEGLARGRTSRTGDVRDEELTGLFERDALVYAAAKRRSAIEKQYEGLVFGRLDLGDMGTPAAEREVRHIGRLGVRDDDYEPLVIDWRAPAASAFYRATPVDPMGVIRRRVLRCKGATVVGAEDDLMVPEAPDDLVVLGDGALIAALTRSRGRQMRDIVATIQRHQDEAIRAPSRGVTEITGGPGTGKTVVALHRAAYLLYSERRRFESGGILVVGPSAAYTAYIERVLPSLGEDSVALRALGDLVDGVTAVRLDSPEVAAIKGSLRIRRLLSRAASRPPVGAPKQFRVFVNGHAVRLDEPVLHRIRRQVLRSGQHNLATAQARESLAQEAWKSVRQGDRDEFLDAFDSSRDVDEFMQTWWRQIDPREVLLALADTDHTSGLARGVLDHEEAAAIAGSMREALQLGTWSVADVALIDDVSARLGQVQEPEAEERGFYEIEEFDDLSAYGVTDVRAGVGRRGPDASSRSVITPTDARERLLHGRIERPSSSAHVLVDEAQDLSPMQWRTLARRGRNASWTVVGDAAQASWGDLDEALAARREAYGSQELRRFHMDTNYRNAREIFDYARDVILPLVPDADIPAAVRETGVDPIDRAVEAPPVAAAEAAVDELLGEVEGSIAVITPTRWADRLAHLEGAGDGRVQVIDPLSTKGLEWDATVVVDPDGIIEESPGGVRVLYVVLTRAAHRMTVLRPSTT</sequence>
<dbReference type="GO" id="GO:0000725">
    <property type="term" value="P:recombinational repair"/>
    <property type="evidence" value="ECO:0007669"/>
    <property type="project" value="TreeGrafter"/>
</dbReference>
<evidence type="ECO:0000256" key="3">
    <source>
        <dbReference type="ARBA" id="ARBA00022806"/>
    </source>
</evidence>
<dbReference type="InterPro" id="IPR014016">
    <property type="entry name" value="UvrD-like_ATP-bd"/>
</dbReference>
<organism evidence="7 8">
    <name type="scientific">Knoellia sinensis KCTC 19936</name>
    <dbReference type="NCBI Taxonomy" id="1385520"/>
    <lineage>
        <taxon>Bacteria</taxon>
        <taxon>Bacillati</taxon>
        <taxon>Actinomycetota</taxon>
        <taxon>Actinomycetes</taxon>
        <taxon>Micrococcales</taxon>
        <taxon>Intrasporangiaceae</taxon>
        <taxon>Knoellia</taxon>
    </lineage>
</organism>
<keyword evidence="2 5" id="KW-0378">Hydrolase</keyword>
<name>A0A0A0JAR0_9MICO</name>
<dbReference type="GO" id="GO:0043138">
    <property type="term" value="F:3'-5' DNA helicase activity"/>
    <property type="evidence" value="ECO:0007669"/>
    <property type="project" value="TreeGrafter"/>
</dbReference>
<comment type="caution">
    <text evidence="7">The sequence shown here is derived from an EMBL/GenBank/DDBJ whole genome shotgun (WGS) entry which is preliminary data.</text>
</comment>
<reference evidence="7 8" key="1">
    <citation type="submission" date="2013-08" db="EMBL/GenBank/DDBJ databases">
        <title>The genome sequence of Knoellia sinensis.</title>
        <authorList>
            <person name="Zhu W."/>
            <person name="Wang G."/>
        </authorList>
    </citation>
    <scope>NUCLEOTIDE SEQUENCE [LARGE SCALE GENOMIC DNA]</scope>
    <source>
        <strain evidence="7 8">KCTC 19936</strain>
    </source>
</reference>
<dbReference type="InterPro" id="IPR000212">
    <property type="entry name" value="DNA_helicase_UvrD/REP"/>
</dbReference>
<dbReference type="OrthoDB" id="9787585at2"/>
<feature type="domain" description="UvrD-like helicase ATP-binding" evidence="6">
    <location>
        <begin position="204"/>
        <end position="603"/>
    </location>
</feature>